<organism evidence="3 4">
    <name type="scientific">Marinobacter salsuginis</name>
    <dbReference type="NCBI Taxonomy" id="418719"/>
    <lineage>
        <taxon>Bacteria</taxon>
        <taxon>Pseudomonadati</taxon>
        <taxon>Pseudomonadota</taxon>
        <taxon>Gammaproteobacteria</taxon>
        <taxon>Pseudomonadales</taxon>
        <taxon>Marinobacteraceae</taxon>
        <taxon>Marinobacter</taxon>
    </lineage>
</organism>
<dbReference type="Gene3D" id="3.40.50.300">
    <property type="entry name" value="P-loop containing nucleotide triphosphate hydrolases"/>
    <property type="match status" value="1"/>
</dbReference>
<dbReference type="EMBL" id="BGZI01000015">
    <property type="protein sequence ID" value="GBO88694.1"/>
    <property type="molecule type" value="Genomic_DNA"/>
</dbReference>
<gene>
    <name evidence="3" type="primary">dotB</name>
    <name evidence="3" type="ORF">MSSD14B_23620</name>
</gene>
<feature type="domain" description="Bacterial type II secretion system protein E" evidence="2">
    <location>
        <begin position="70"/>
        <end position="248"/>
    </location>
</feature>
<sequence>MLRHAHELGASDIFFTTDVEPSMDLHGRKKVLIPRPLSQHEMDTVLTEVAGRGSDAVLMGGKKKEFSYPVQIGRGKYIRFRGSAVPARISDTIGYRITLRTIPGTIPSVEDLDIEPEIVEQFMNFRKGLIIVIGATGTGKSTTLAALLHHKLSQPDANMNMLTWENPIEFVYPLAYPSSLCLQREIGRECDSFVQGLMDSLRQTPTHSLVGEIRTRDEIELALMAANTGQGVVTTTHANNVAMAARRLITPFDDSQKAVIQGDLFDLGQLFLAQDLLPTVDGKRCAIREYVIMTSEIRERLATAKNITSEMMKVLCEEGVTFEKSARKRLEEGKITEKQYERVARPYRAFL</sequence>
<dbReference type="SUPFAM" id="SSF52540">
    <property type="entry name" value="P-loop containing nucleoside triphosphate hydrolases"/>
    <property type="match status" value="1"/>
</dbReference>
<dbReference type="AlphaFoldDB" id="A0A5M3Q0G9"/>
<evidence type="ECO:0000259" key="2">
    <source>
        <dbReference type="Pfam" id="PF00437"/>
    </source>
</evidence>
<dbReference type="PANTHER" id="PTHR30486">
    <property type="entry name" value="TWITCHING MOTILITY PROTEIN PILT"/>
    <property type="match status" value="1"/>
</dbReference>
<dbReference type="PANTHER" id="PTHR30486:SF6">
    <property type="entry name" value="TYPE IV PILUS RETRACTATION ATPASE PILT"/>
    <property type="match status" value="1"/>
</dbReference>
<proteinExistence type="inferred from homology"/>
<protein>
    <submittedName>
        <fullName evidence="3">Dot/Icm secretion system ATPase DotB</fullName>
    </submittedName>
</protein>
<comment type="similarity">
    <text evidence="1">Belongs to the GSP E family.</text>
</comment>
<dbReference type="Pfam" id="PF00437">
    <property type="entry name" value="T2SSE"/>
    <property type="match status" value="1"/>
</dbReference>
<accession>A0A5M3Q0G9</accession>
<dbReference type="InterPro" id="IPR001482">
    <property type="entry name" value="T2SS/T4SS_dom"/>
</dbReference>
<dbReference type="InterPro" id="IPR050921">
    <property type="entry name" value="T4SS_GSP_E_ATPase"/>
</dbReference>
<dbReference type="Gene3D" id="3.30.450.90">
    <property type="match status" value="1"/>
</dbReference>
<evidence type="ECO:0000256" key="1">
    <source>
        <dbReference type="ARBA" id="ARBA00006611"/>
    </source>
</evidence>
<dbReference type="GO" id="GO:0016887">
    <property type="term" value="F:ATP hydrolysis activity"/>
    <property type="evidence" value="ECO:0007669"/>
    <property type="project" value="InterPro"/>
</dbReference>
<evidence type="ECO:0000313" key="4">
    <source>
        <dbReference type="Proteomes" id="UP000387223"/>
    </source>
</evidence>
<evidence type="ECO:0000313" key="3">
    <source>
        <dbReference type="EMBL" id="GBO88694.1"/>
    </source>
</evidence>
<reference evidence="3 4" key="1">
    <citation type="journal article" date="2019" name="J. Gen. Appl. Microbiol.">
        <title>Aerobic degradation of cis-dichloroethene by the marine bacterium Marinobacter salsuginis strain 5N-3.</title>
        <authorList>
            <person name="Inoue Y."/>
            <person name="Fukunaga Y."/>
            <person name="Katsumata H."/>
            <person name="Ohji S."/>
            <person name="Hosoyama A."/>
            <person name="Mori K."/>
            <person name="Ando K."/>
        </authorList>
    </citation>
    <scope>NUCLEOTIDE SEQUENCE [LARGE SCALE GENOMIC DNA]</scope>
    <source>
        <strain evidence="3 4">NBRC 109114</strain>
    </source>
</reference>
<dbReference type="InterPro" id="IPR027417">
    <property type="entry name" value="P-loop_NTPase"/>
</dbReference>
<dbReference type="Proteomes" id="UP000387223">
    <property type="component" value="Unassembled WGS sequence"/>
</dbReference>
<name>A0A5M3Q0G9_9GAMM</name>
<comment type="caution">
    <text evidence="3">The sequence shown here is derived from an EMBL/GenBank/DDBJ whole genome shotgun (WGS) entry which is preliminary data.</text>
</comment>